<feature type="compositionally biased region" description="Acidic residues" evidence="1">
    <location>
        <begin position="223"/>
        <end position="237"/>
    </location>
</feature>
<feature type="region of interest" description="Disordered" evidence="1">
    <location>
        <begin position="205"/>
        <end position="237"/>
    </location>
</feature>
<dbReference type="EMBL" id="VOIH02000001">
    <property type="protein sequence ID" value="KAF3455468.1"/>
    <property type="molecule type" value="Genomic_DNA"/>
</dbReference>
<reference evidence="2" key="1">
    <citation type="submission" date="2020-03" db="EMBL/GenBank/DDBJ databases">
        <title>A high-quality chromosome-level genome assembly of a woody plant with both climbing and erect habits, Rhamnella rubrinervis.</title>
        <authorList>
            <person name="Lu Z."/>
            <person name="Yang Y."/>
            <person name="Zhu X."/>
            <person name="Sun Y."/>
        </authorList>
    </citation>
    <scope>NUCLEOTIDE SEQUENCE</scope>
    <source>
        <strain evidence="2">BYM</strain>
        <tissue evidence="2">Leaf</tissue>
    </source>
</reference>
<proteinExistence type="predicted"/>
<dbReference type="AlphaFoldDB" id="A0A8K0MRP1"/>
<organism evidence="2 3">
    <name type="scientific">Rhamnella rubrinervis</name>
    <dbReference type="NCBI Taxonomy" id="2594499"/>
    <lineage>
        <taxon>Eukaryota</taxon>
        <taxon>Viridiplantae</taxon>
        <taxon>Streptophyta</taxon>
        <taxon>Embryophyta</taxon>
        <taxon>Tracheophyta</taxon>
        <taxon>Spermatophyta</taxon>
        <taxon>Magnoliopsida</taxon>
        <taxon>eudicotyledons</taxon>
        <taxon>Gunneridae</taxon>
        <taxon>Pentapetalae</taxon>
        <taxon>rosids</taxon>
        <taxon>fabids</taxon>
        <taxon>Rosales</taxon>
        <taxon>Rhamnaceae</taxon>
        <taxon>rhamnoid group</taxon>
        <taxon>Rhamneae</taxon>
        <taxon>Rhamnella</taxon>
    </lineage>
</organism>
<dbReference type="Proteomes" id="UP000796880">
    <property type="component" value="Unassembled WGS sequence"/>
</dbReference>
<keyword evidence="3" id="KW-1185">Reference proteome</keyword>
<feature type="compositionally biased region" description="Basic and acidic residues" evidence="1">
    <location>
        <begin position="103"/>
        <end position="115"/>
    </location>
</feature>
<evidence type="ECO:0000256" key="1">
    <source>
        <dbReference type="SAM" id="MobiDB-lite"/>
    </source>
</evidence>
<gene>
    <name evidence="2" type="ORF">FNV43_RR00097</name>
</gene>
<evidence type="ECO:0000313" key="3">
    <source>
        <dbReference type="Proteomes" id="UP000796880"/>
    </source>
</evidence>
<sequence length="237" mass="26787">MANGISITTSVLLSDLWSLMEQGHSSLYFRKLVRDEVYSDTLHDMSFALAYGCLLSVFHSQLSIPCDESSDGALATSRRESSSASYTGRRSHRGSVPSTSGGRYHDVGLDNDSARRELEGRRQEVAMFLRRELVMIPIRGGGHYYMPIGRFQQMREDHYHDMYMWYLDQFDEDPTEKRAMRGHVQARGFGGPPVAAAVIVEDTEEDSLGTDEYVPRGYTLDPVDPEDFDPWNEPASD</sequence>
<name>A0A8K0MRP1_9ROSA</name>
<comment type="caution">
    <text evidence="2">The sequence shown here is derived from an EMBL/GenBank/DDBJ whole genome shotgun (WGS) entry which is preliminary data.</text>
</comment>
<evidence type="ECO:0000313" key="2">
    <source>
        <dbReference type="EMBL" id="KAF3455468.1"/>
    </source>
</evidence>
<protein>
    <submittedName>
        <fullName evidence="2">Uncharacterized protein</fullName>
    </submittedName>
</protein>
<accession>A0A8K0MRP1</accession>
<feature type="region of interest" description="Disordered" evidence="1">
    <location>
        <begin position="69"/>
        <end position="115"/>
    </location>
</feature>